<dbReference type="AlphaFoldDB" id="A0A927GC89"/>
<proteinExistence type="predicted"/>
<dbReference type="Proteomes" id="UP000653797">
    <property type="component" value="Unassembled WGS sequence"/>
</dbReference>
<protein>
    <submittedName>
        <fullName evidence="1">Uncharacterized protein</fullName>
    </submittedName>
</protein>
<accession>A0A927GC89</accession>
<reference evidence="1" key="1">
    <citation type="submission" date="2020-09" db="EMBL/GenBank/DDBJ databases">
        <authorList>
            <person name="Kim M.K."/>
        </authorList>
    </citation>
    <scope>NUCLEOTIDE SEQUENCE</scope>
    <source>
        <strain evidence="1">BT704</strain>
    </source>
</reference>
<sequence>MALKDVGRVYKTNYILFYVHDPELQATVEVCSPRWGTGTSLAVLSYWEIIRLWSNRLGATGYYWWQSRHYECHYSTICCTCRSGYDNVQR</sequence>
<evidence type="ECO:0000313" key="1">
    <source>
        <dbReference type="EMBL" id="MBD2752512.1"/>
    </source>
</evidence>
<evidence type="ECO:0000313" key="2">
    <source>
        <dbReference type="Proteomes" id="UP000653797"/>
    </source>
</evidence>
<organism evidence="1 2">
    <name type="scientific">Spirosoma validum</name>
    <dbReference type="NCBI Taxonomy" id="2771355"/>
    <lineage>
        <taxon>Bacteria</taxon>
        <taxon>Pseudomonadati</taxon>
        <taxon>Bacteroidota</taxon>
        <taxon>Cytophagia</taxon>
        <taxon>Cytophagales</taxon>
        <taxon>Cytophagaceae</taxon>
        <taxon>Spirosoma</taxon>
    </lineage>
</organism>
<comment type="caution">
    <text evidence="1">The sequence shown here is derived from an EMBL/GenBank/DDBJ whole genome shotgun (WGS) entry which is preliminary data.</text>
</comment>
<name>A0A927GC89_9BACT</name>
<keyword evidence="2" id="KW-1185">Reference proteome</keyword>
<dbReference type="EMBL" id="JACXAA010000002">
    <property type="protein sequence ID" value="MBD2752512.1"/>
    <property type="molecule type" value="Genomic_DNA"/>
</dbReference>
<gene>
    <name evidence="1" type="ORF">IC230_06410</name>
</gene>